<comment type="caution">
    <text evidence="1">The sequence shown here is derived from an EMBL/GenBank/DDBJ whole genome shotgun (WGS) entry which is preliminary data.</text>
</comment>
<gene>
    <name evidence="1" type="ORF">PHPALM_14065</name>
</gene>
<keyword evidence="2" id="KW-1185">Reference proteome</keyword>
<sequence>MDLIRKECTLREIKVHTRTNKSDRIKCLRHYDRLINSGERTAAASTKATGSTRRTKHGMYHLINVLMTKDMINRLIDIAGKKFDQQDLDDVEASQKLNFGKTSKQSMLVTMKSAKASSLMTKLLRVSTHRSSYHTTQQNWRNCDLSIYEANFRMSGMHSRHFKKLSVVNMTCFIFGTG</sequence>
<protein>
    <submittedName>
        <fullName evidence="1">Uncharacterized protein</fullName>
    </submittedName>
</protein>
<dbReference type="EMBL" id="NCKW01007836">
    <property type="protein sequence ID" value="POM69631.1"/>
    <property type="molecule type" value="Genomic_DNA"/>
</dbReference>
<proteinExistence type="predicted"/>
<dbReference type="AlphaFoldDB" id="A0A2P4XVQ4"/>
<accession>A0A2P4XVQ4</accession>
<reference evidence="1 2" key="1">
    <citation type="journal article" date="2017" name="Genome Biol. Evol.">
        <title>Phytophthora megakarya and P. palmivora, closely related causal agents of cacao black pod rot, underwent increases in genome sizes and gene numbers by different mechanisms.</title>
        <authorList>
            <person name="Ali S.S."/>
            <person name="Shao J."/>
            <person name="Lary D.J."/>
            <person name="Kronmiller B."/>
            <person name="Shen D."/>
            <person name="Strem M.D."/>
            <person name="Amoako-Attah I."/>
            <person name="Akrofi A.Y."/>
            <person name="Begoude B.A."/>
            <person name="Ten Hoopen G.M."/>
            <person name="Coulibaly K."/>
            <person name="Kebe B.I."/>
            <person name="Melnick R.L."/>
            <person name="Guiltinan M.J."/>
            <person name="Tyler B.M."/>
            <person name="Meinhardt L.W."/>
            <person name="Bailey B.A."/>
        </authorList>
    </citation>
    <scope>NUCLEOTIDE SEQUENCE [LARGE SCALE GENOMIC DNA]</scope>
    <source>
        <strain evidence="2">sbr112.9</strain>
    </source>
</reference>
<name>A0A2P4XVQ4_9STRA</name>
<evidence type="ECO:0000313" key="2">
    <source>
        <dbReference type="Proteomes" id="UP000237271"/>
    </source>
</evidence>
<organism evidence="1 2">
    <name type="scientific">Phytophthora palmivora</name>
    <dbReference type="NCBI Taxonomy" id="4796"/>
    <lineage>
        <taxon>Eukaryota</taxon>
        <taxon>Sar</taxon>
        <taxon>Stramenopiles</taxon>
        <taxon>Oomycota</taxon>
        <taxon>Peronosporomycetes</taxon>
        <taxon>Peronosporales</taxon>
        <taxon>Peronosporaceae</taxon>
        <taxon>Phytophthora</taxon>
    </lineage>
</organism>
<evidence type="ECO:0000313" key="1">
    <source>
        <dbReference type="EMBL" id="POM69631.1"/>
    </source>
</evidence>
<dbReference type="OrthoDB" id="120500at2759"/>
<dbReference type="Proteomes" id="UP000237271">
    <property type="component" value="Unassembled WGS sequence"/>
</dbReference>